<dbReference type="InterPro" id="IPR003497">
    <property type="entry name" value="BRO_N_domain"/>
</dbReference>
<keyword evidence="1" id="KW-0175">Coiled coil</keyword>
<dbReference type="NCBIfam" id="TIGR01550">
    <property type="entry name" value="DOC_P1"/>
    <property type="match status" value="1"/>
</dbReference>
<evidence type="ECO:0000259" key="2">
    <source>
        <dbReference type="PROSITE" id="PS51459"/>
    </source>
</evidence>
<organism evidence="4 5">
    <name type="scientific">Candidatus Staskawiczbacteria bacterium RIFCSPHIGHO2_01_FULL_36_16</name>
    <dbReference type="NCBI Taxonomy" id="1802200"/>
    <lineage>
        <taxon>Bacteria</taxon>
        <taxon>Candidatus Staskawicziibacteriota</taxon>
    </lineage>
</organism>
<evidence type="ECO:0000313" key="4">
    <source>
        <dbReference type="EMBL" id="OGZ62839.1"/>
    </source>
</evidence>
<feature type="domain" description="Fido" evidence="2">
    <location>
        <begin position="196"/>
        <end position="327"/>
    </location>
</feature>
<dbReference type="Pfam" id="PF13310">
    <property type="entry name" value="Virulence_RhuM"/>
    <property type="match status" value="1"/>
</dbReference>
<dbReference type="AlphaFoldDB" id="A0A1G2HK89"/>
<protein>
    <recommendedName>
        <fullName evidence="6">Fido domain-containing protein</fullName>
    </recommendedName>
</protein>
<dbReference type="GO" id="GO:0016301">
    <property type="term" value="F:kinase activity"/>
    <property type="evidence" value="ECO:0007669"/>
    <property type="project" value="InterPro"/>
</dbReference>
<feature type="coiled-coil region" evidence="1">
    <location>
        <begin position="122"/>
        <end position="149"/>
    </location>
</feature>
<accession>A0A1G2HK89</accession>
<dbReference type="STRING" id="1802200.A2812_00080"/>
<dbReference type="InterPro" id="IPR053737">
    <property type="entry name" value="Type_II_TA_Toxin"/>
</dbReference>
<dbReference type="InterPro" id="IPR003812">
    <property type="entry name" value="Fido"/>
</dbReference>
<name>A0A1G2HK89_9BACT</name>
<proteinExistence type="predicted"/>
<gene>
    <name evidence="4" type="ORF">A2812_00080</name>
</gene>
<evidence type="ECO:0008006" key="6">
    <source>
        <dbReference type="Google" id="ProtNLM"/>
    </source>
</evidence>
<dbReference type="Gene3D" id="1.20.120.1870">
    <property type="entry name" value="Fic/DOC protein, Fido domain"/>
    <property type="match status" value="1"/>
</dbReference>
<sequence>MKNEPKKGEIIIYQTPDKKVKIDVSLDNETIWLTQEQIAKLFGSERSVITKHIRNIFKDGELDENSVCAIFAHTAADGKTYKTKFYNLDIIISVGYRVNSKRATQFRVWATDTLRQYLLKGYVVHEKRLLEAESKFKELQNAVDFLKQKSKHELMAGQEQEILSLLGDYSKTLTLLEQYDKEKLSTAKAGKERFVLNYANVGKVVVEVKRELTNKKEAGEFFGQENGEKLKGLMGAIYQTFDKKELYPSIEEKAAHLLYFIIKDHPFVDGNKRTAAFLFVYFLDKNEYLYRETGEKKINDNALTALALLIAVSDPKEKDKLIKIITNLLK</sequence>
<dbReference type="Proteomes" id="UP000177190">
    <property type="component" value="Unassembled WGS sequence"/>
</dbReference>
<dbReference type="PROSITE" id="PS51459">
    <property type="entry name" value="FIDO"/>
    <property type="match status" value="1"/>
</dbReference>
<dbReference type="PANTHER" id="PTHR35810:SF1">
    <property type="entry name" value="CYTOPLASMIC PROTEIN"/>
    <property type="match status" value="1"/>
</dbReference>
<dbReference type="InterPro" id="IPR036597">
    <property type="entry name" value="Fido-like_dom_sf"/>
</dbReference>
<evidence type="ECO:0000313" key="5">
    <source>
        <dbReference type="Proteomes" id="UP000177190"/>
    </source>
</evidence>
<dbReference type="Pfam" id="PF02661">
    <property type="entry name" value="Fic"/>
    <property type="match status" value="1"/>
</dbReference>
<reference evidence="4 5" key="1">
    <citation type="journal article" date="2016" name="Nat. Commun.">
        <title>Thousands of microbial genomes shed light on interconnected biogeochemical processes in an aquifer system.</title>
        <authorList>
            <person name="Anantharaman K."/>
            <person name="Brown C.T."/>
            <person name="Hug L.A."/>
            <person name="Sharon I."/>
            <person name="Castelle C.J."/>
            <person name="Probst A.J."/>
            <person name="Thomas B.C."/>
            <person name="Singh A."/>
            <person name="Wilkins M.J."/>
            <person name="Karaoz U."/>
            <person name="Brodie E.L."/>
            <person name="Williams K.H."/>
            <person name="Hubbard S.S."/>
            <person name="Banfield J.F."/>
        </authorList>
    </citation>
    <scope>NUCLEOTIDE SEQUENCE [LARGE SCALE GENOMIC DNA]</scope>
</reference>
<evidence type="ECO:0000259" key="3">
    <source>
        <dbReference type="PROSITE" id="PS51750"/>
    </source>
</evidence>
<dbReference type="EMBL" id="MHOM01000049">
    <property type="protein sequence ID" value="OGZ62839.1"/>
    <property type="molecule type" value="Genomic_DNA"/>
</dbReference>
<evidence type="ECO:0000256" key="1">
    <source>
        <dbReference type="SAM" id="Coils"/>
    </source>
</evidence>
<feature type="domain" description="Bro-N" evidence="3">
    <location>
        <begin position="7"/>
        <end position="121"/>
    </location>
</feature>
<dbReference type="PANTHER" id="PTHR35810">
    <property type="entry name" value="CYTOPLASMIC PROTEIN-RELATED"/>
    <property type="match status" value="1"/>
</dbReference>
<comment type="caution">
    <text evidence="4">The sequence shown here is derived from an EMBL/GenBank/DDBJ whole genome shotgun (WGS) entry which is preliminary data.</text>
</comment>
<dbReference type="InterPro" id="IPR006440">
    <property type="entry name" value="Doc"/>
</dbReference>
<dbReference type="SUPFAM" id="SSF140931">
    <property type="entry name" value="Fic-like"/>
    <property type="match status" value="1"/>
</dbReference>
<dbReference type="InterPro" id="IPR011204">
    <property type="entry name" value="Virulence_RhuM-like"/>
</dbReference>
<dbReference type="PROSITE" id="PS51750">
    <property type="entry name" value="BRO_N"/>
    <property type="match status" value="1"/>
</dbReference>